<dbReference type="InterPro" id="IPR019438">
    <property type="entry name" value="Q_salvage"/>
</dbReference>
<dbReference type="OMA" id="FSFWSEE"/>
<dbReference type="EC" id="3.2.2.-" evidence="6"/>
<keyword evidence="8" id="KW-1185">Reference proteome</keyword>
<evidence type="ECO:0000256" key="5">
    <source>
        <dbReference type="ARBA" id="ARBA00048204"/>
    </source>
</evidence>
<dbReference type="FunCoup" id="A0A152A7T1">
    <property type="interactions" value="117"/>
</dbReference>
<gene>
    <name evidence="7" type="ORF">DLAC_01124</name>
</gene>
<name>A0A152A7T1_TIELA</name>
<proteinExistence type="inferred from homology"/>
<dbReference type="Proteomes" id="UP000076078">
    <property type="component" value="Unassembled WGS sequence"/>
</dbReference>
<comment type="similarity">
    <text evidence="2 6">Belongs to the QNG1 protein family.</text>
</comment>
<dbReference type="GO" id="GO:0016787">
    <property type="term" value="F:hydrolase activity"/>
    <property type="evidence" value="ECO:0007669"/>
    <property type="project" value="UniProtKB-KW"/>
</dbReference>
<dbReference type="PANTHER" id="PTHR21314:SF0">
    <property type="entry name" value="QUEUOSINE 5'-PHOSPHATE N-GLYCOSYLASE_HYDROLASE"/>
    <property type="match status" value="1"/>
</dbReference>
<comment type="function">
    <text evidence="6">Catalyzes the hydrolysis of queuosine 5'-phosphate, releasing the nucleobase queuine (q). Is required for salvage of queuine from exogenous queuosine (Q) that is imported and then converted to queuosine 5'-phosphate intracellularly.</text>
</comment>
<evidence type="ECO:0000313" key="7">
    <source>
        <dbReference type="EMBL" id="KYR02293.1"/>
    </source>
</evidence>
<dbReference type="PANTHER" id="PTHR21314">
    <property type="entry name" value="QUEUOSINE 5'-PHOSPHATE N-GLYCOSYLASE_HYDROLASE-RELATED"/>
    <property type="match status" value="1"/>
</dbReference>
<protein>
    <recommendedName>
        <fullName evidence="3 6">Queuosine 5'-phosphate N-glycosylase/hydrolase</fullName>
        <ecNumber evidence="6">3.2.2.-</ecNumber>
    </recommendedName>
    <alternativeName>
        <fullName evidence="4 6">Queuosine-nucleotide N-glycosylase/hydrolase</fullName>
    </alternativeName>
</protein>
<sequence>MNALELIRETTEYVSSQAKYVSVCEEALEKECKSFISEFIAKGSKREDWSANDFHYSDGTEQTAKFILVLDTLNFCFWPDSELEYHHLGNGLKQQILRDPHSFDADRLQLVTTDILHSWFQRELPNAKERCRLLNEIGLQLQTYFNGSVKEFIESAKQSAATLVDLVTRYFWGFRDSCVYKNRQIFFYKRAQIFVGDLWGAFKGEGLGKFNDIEKLTMFADYRVPQILESLGIMVYNEELSELVKNKKEIVVGSEMEIEIRAVTVSVVEKMRDIFNKNNVNLLALEVDWMLWGRGEAMLDRLPPHHRTRTIFY</sequence>
<comment type="catalytic activity">
    <reaction evidence="5 6">
        <text>queuosine 5'-phosphate + H2O = queuine + D-ribose 5-phosphate</text>
        <dbReference type="Rhea" id="RHEA:75387"/>
        <dbReference type="ChEBI" id="CHEBI:15377"/>
        <dbReference type="ChEBI" id="CHEBI:17433"/>
        <dbReference type="ChEBI" id="CHEBI:78346"/>
        <dbReference type="ChEBI" id="CHEBI:194371"/>
    </reaction>
    <physiologicalReaction direction="left-to-right" evidence="5 6">
        <dbReference type="Rhea" id="RHEA:75388"/>
    </physiologicalReaction>
</comment>
<organism evidence="7 8">
    <name type="scientific">Tieghemostelium lacteum</name>
    <name type="common">Slime mold</name>
    <name type="synonym">Dictyostelium lacteum</name>
    <dbReference type="NCBI Taxonomy" id="361077"/>
    <lineage>
        <taxon>Eukaryota</taxon>
        <taxon>Amoebozoa</taxon>
        <taxon>Evosea</taxon>
        <taxon>Eumycetozoa</taxon>
        <taxon>Dictyostelia</taxon>
        <taxon>Dictyosteliales</taxon>
        <taxon>Raperosteliaceae</taxon>
        <taxon>Tieghemostelium</taxon>
    </lineage>
</organism>
<keyword evidence="1 6" id="KW-0378">Hydrolase</keyword>
<evidence type="ECO:0000256" key="6">
    <source>
        <dbReference type="RuleBase" id="RU365002"/>
    </source>
</evidence>
<dbReference type="Pfam" id="PF10343">
    <property type="entry name" value="Q_salvage"/>
    <property type="match status" value="1"/>
</dbReference>
<evidence type="ECO:0000256" key="1">
    <source>
        <dbReference type="ARBA" id="ARBA00022801"/>
    </source>
</evidence>
<evidence type="ECO:0000256" key="2">
    <source>
        <dbReference type="ARBA" id="ARBA00035119"/>
    </source>
</evidence>
<dbReference type="InParanoid" id="A0A152A7T1"/>
<comment type="caution">
    <text evidence="7">The sequence shown here is derived from an EMBL/GenBank/DDBJ whole genome shotgun (WGS) entry which is preliminary data.</text>
</comment>
<reference evidence="7 8" key="1">
    <citation type="submission" date="2015-12" db="EMBL/GenBank/DDBJ databases">
        <title>Dictyostelia acquired genes for synthesis and detection of signals that induce cell-type specialization by lateral gene transfer from prokaryotes.</title>
        <authorList>
            <person name="Gloeckner G."/>
            <person name="Schaap P."/>
        </authorList>
    </citation>
    <scope>NUCLEOTIDE SEQUENCE [LARGE SCALE GENOMIC DNA]</scope>
    <source>
        <strain evidence="7 8">TK</strain>
    </source>
</reference>
<evidence type="ECO:0000313" key="8">
    <source>
        <dbReference type="Proteomes" id="UP000076078"/>
    </source>
</evidence>
<dbReference type="OrthoDB" id="416777at2759"/>
<evidence type="ECO:0000256" key="4">
    <source>
        <dbReference type="ARBA" id="ARBA00035393"/>
    </source>
</evidence>
<dbReference type="EMBL" id="LODT01000004">
    <property type="protein sequence ID" value="KYR02293.1"/>
    <property type="molecule type" value="Genomic_DNA"/>
</dbReference>
<accession>A0A152A7T1</accession>
<evidence type="ECO:0000256" key="3">
    <source>
        <dbReference type="ARBA" id="ARBA00035306"/>
    </source>
</evidence>
<dbReference type="AlphaFoldDB" id="A0A152A7T1"/>
<dbReference type="GO" id="GO:0006400">
    <property type="term" value="P:tRNA modification"/>
    <property type="evidence" value="ECO:0007669"/>
    <property type="project" value="TreeGrafter"/>
</dbReference>